<dbReference type="InterPro" id="IPR012337">
    <property type="entry name" value="RNaseH-like_sf"/>
</dbReference>
<organism evidence="3 4">
    <name type="scientific">Senna tora</name>
    <dbReference type="NCBI Taxonomy" id="362788"/>
    <lineage>
        <taxon>Eukaryota</taxon>
        <taxon>Viridiplantae</taxon>
        <taxon>Streptophyta</taxon>
        <taxon>Embryophyta</taxon>
        <taxon>Tracheophyta</taxon>
        <taxon>Spermatophyta</taxon>
        <taxon>Magnoliopsida</taxon>
        <taxon>eudicotyledons</taxon>
        <taxon>Gunneridae</taxon>
        <taxon>Pentapetalae</taxon>
        <taxon>rosids</taxon>
        <taxon>fabids</taxon>
        <taxon>Fabales</taxon>
        <taxon>Fabaceae</taxon>
        <taxon>Caesalpinioideae</taxon>
        <taxon>Cassia clade</taxon>
        <taxon>Senna</taxon>
    </lineage>
</organism>
<proteinExistence type="predicted"/>
<dbReference type="PANTHER" id="PTHR47723:SF19">
    <property type="entry name" value="POLYNUCLEOTIDYL TRANSFERASE, RIBONUCLEASE H-LIKE SUPERFAMILY PROTEIN"/>
    <property type="match status" value="1"/>
</dbReference>
<dbReference type="EMBL" id="JAAIUW010000013">
    <property type="protein sequence ID" value="KAF7802229.1"/>
    <property type="molecule type" value="Genomic_DNA"/>
</dbReference>
<reference evidence="3" key="1">
    <citation type="submission" date="2020-09" db="EMBL/GenBank/DDBJ databases">
        <title>Genome-Enabled Discovery of Anthraquinone Biosynthesis in Senna tora.</title>
        <authorList>
            <person name="Kang S.-H."/>
            <person name="Pandey R.P."/>
            <person name="Lee C.-M."/>
            <person name="Sim J.-S."/>
            <person name="Jeong J.-T."/>
            <person name="Choi B.-S."/>
            <person name="Jung M."/>
            <person name="Ginzburg D."/>
            <person name="Zhao K."/>
            <person name="Won S.Y."/>
            <person name="Oh T.-J."/>
            <person name="Yu Y."/>
            <person name="Kim N.-H."/>
            <person name="Lee O.R."/>
            <person name="Lee T.-H."/>
            <person name="Bashyal P."/>
            <person name="Kim T.-S."/>
            <person name="Lee W.-H."/>
            <person name="Kawkins C."/>
            <person name="Kim C.-K."/>
            <person name="Kim J.S."/>
            <person name="Ahn B.O."/>
            <person name="Rhee S.Y."/>
            <person name="Sohng J.K."/>
        </authorList>
    </citation>
    <scope>NUCLEOTIDE SEQUENCE</scope>
    <source>
        <tissue evidence="3">Leaf</tissue>
    </source>
</reference>
<dbReference type="Proteomes" id="UP000634136">
    <property type="component" value="Unassembled WGS sequence"/>
</dbReference>
<comment type="caution">
    <text evidence="3">The sequence shown here is derived from an EMBL/GenBank/DDBJ whole genome shotgun (WGS) entry which is preliminary data.</text>
</comment>
<gene>
    <name evidence="3" type="ORF">G2W53_041340</name>
</gene>
<dbReference type="AlphaFoldDB" id="A0A834SRW6"/>
<keyword evidence="1" id="KW-0732">Signal</keyword>
<feature type="chain" id="PRO_5032598956" evidence="1">
    <location>
        <begin position="18"/>
        <end position="149"/>
    </location>
</feature>
<evidence type="ECO:0000259" key="2">
    <source>
        <dbReference type="Pfam" id="PF13456"/>
    </source>
</evidence>
<dbReference type="CDD" id="cd06222">
    <property type="entry name" value="RNase_H_like"/>
    <property type="match status" value="1"/>
</dbReference>
<dbReference type="OrthoDB" id="1305767at2759"/>
<feature type="domain" description="RNase H type-1" evidence="2">
    <location>
        <begin position="16"/>
        <end position="108"/>
    </location>
</feature>
<dbReference type="InterPro" id="IPR044730">
    <property type="entry name" value="RNase_H-like_dom_plant"/>
</dbReference>
<dbReference type="Gene3D" id="3.30.420.10">
    <property type="entry name" value="Ribonuclease H-like superfamily/Ribonuclease H"/>
    <property type="match status" value="1"/>
</dbReference>
<name>A0A834SRW6_9FABA</name>
<dbReference type="InterPro" id="IPR053151">
    <property type="entry name" value="RNase_H-like"/>
</dbReference>
<evidence type="ECO:0000256" key="1">
    <source>
        <dbReference type="SAM" id="SignalP"/>
    </source>
</evidence>
<protein>
    <submittedName>
        <fullName evidence="3">Putative ribonuclease H-like domain-containing protein</fullName>
    </submittedName>
</protein>
<accession>A0A834SRW6</accession>
<dbReference type="Pfam" id="PF13456">
    <property type="entry name" value="RVT_3"/>
    <property type="match status" value="1"/>
</dbReference>
<dbReference type="GO" id="GO:0003676">
    <property type="term" value="F:nucleic acid binding"/>
    <property type="evidence" value="ECO:0007669"/>
    <property type="project" value="InterPro"/>
</dbReference>
<sequence>MVLVIIPLISWLHPASGVIRNGLGHWIFGFTKFIGWGNAIRAELWALVIGLQPAITNHCLHLIVEIDSKVVLELLNDSSLPTSHHLFPFVHCCRDLAGMLIKVKFVHTFWTPPAFVEPCFMANLAGACFTRRIGLAFAVGDCILYSLPS</sequence>
<evidence type="ECO:0000313" key="3">
    <source>
        <dbReference type="EMBL" id="KAF7802229.1"/>
    </source>
</evidence>
<dbReference type="PANTHER" id="PTHR47723">
    <property type="entry name" value="OS05G0353850 PROTEIN"/>
    <property type="match status" value="1"/>
</dbReference>
<evidence type="ECO:0000313" key="4">
    <source>
        <dbReference type="Proteomes" id="UP000634136"/>
    </source>
</evidence>
<feature type="signal peptide" evidence="1">
    <location>
        <begin position="1"/>
        <end position="17"/>
    </location>
</feature>
<dbReference type="InterPro" id="IPR036397">
    <property type="entry name" value="RNaseH_sf"/>
</dbReference>
<dbReference type="SUPFAM" id="SSF53098">
    <property type="entry name" value="Ribonuclease H-like"/>
    <property type="match status" value="1"/>
</dbReference>
<dbReference type="InterPro" id="IPR002156">
    <property type="entry name" value="RNaseH_domain"/>
</dbReference>
<dbReference type="GO" id="GO:0004523">
    <property type="term" value="F:RNA-DNA hybrid ribonuclease activity"/>
    <property type="evidence" value="ECO:0007669"/>
    <property type="project" value="InterPro"/>
</dbReference>
<keyword evidence="4" id="KW-1185">Reference proteome</keyword>